<name>A0A511M790_9NOCA</name>
<dbReference type="Proteomes" id="UP000321424">
    <property type="component" value="Unassembled WGS sequence"/>
</dbReference>
<dbReference type="InterPro" id="IPR008972">
    <property type="entry name" value="Cupredoxin"/>
</dbReference>
<feature type="region of interest" description="Disordered" evidence="2">
    <location>
        <begin position="39"/>
        <end position="60"/>
    </location>
</feature>
<dbReference type="SUPFAM" id="SSF49503">
    <property type="entry name" value="Cupredoxins"/>
    <property type="match status" value="1"/>
</dbReference>
<evidence type="ECO:0000313" key="3">
    <source>
        <dbReference type="EMBL" id="GEM36525.1"/>
    </source>
</evidence>
<protein>
    <recommendedName>
        <fullName evidence="5">Blue (type 1) copper domain-containing protein</fullName>
    </recommendedName>
</protein>
<comment type="caution">
    <text evidence="3">The sequence shown here is derived from an EMBL/GenBank/DDBJ whole genome shotgun (WGS) entry which is preliminary data.</text>
</comment>
<organism evidence="3 4">
    <name type="scientific">Nocardia ninae NBRC 108245</name>
    <dbReference type="NCBI Taxonomy" id="1210091"/>
    <lineage>
        <taxon>Bacteria</taxon>
        <taxon>Bacillati</taxon>
        <taxon>Actinomycetota</taxon>
        <taxon>Actinomycetes</taxon>
        <taxon>Mycobacteriales</taxon>
        <taxon>Nocardiaceae</taxon>
        <taxon>Nocardia</taxon>
    </lineage>
</organism>
<dbReference type="InterPro" id="IPR033138">
    <property type="entry name" value="Cu_oxidase_CS"/>
</dbReference>
<evidence type="ECO:0000256" key="2">
    <source>
        <dbReference type="SAM" id="MobiDB-lite"/>
    </source>
</evidence>
<sequence length="152" mass="15905">MPSDVKEFAMGSTWSRLLLRLPFATLLIAVVLAATACSSGDSSQSGTPSGDTEISQTDPGAARVAVRETEFSIGVPVTELQPGVYKFAVENAGVVKHDLVIDGPGVESARTDRIAGGATAELTVNLRPGKYELWCSVGNHRDAGMSATITVR</sequence>
<dbReference type="AlphaFoldDB" id="A0A511M790"/>
<keyword evidence="1" id="KW-0479">Metal-binding</keyword>
<accession>A0A511M790</accession>
<dbReference type="Gene3D" id="2.60.40.420">
    <property type="entry name" value="Cupredoxins - blue copper proteins"/>
    <property type="match status" value="1"/>
</dbReference>
<dbReference type="EMBL" id="BJXA01000003">
    <property type="protein sequence ID" value="GEM36525.1"/>
    <property type="molecule type" value="Genomic_DNA"/>
</dbReference>
<dbReference type="PROSITE" id="PS00079">
    <property type="entry name" value="MULTICOPPER_OXIDASE1"/>
    <property type="match status" value="1"/>
</dbReference>
<evidence type="ECO:0000313" key="4">
    <source>
        <dbReference type="Proteomes" id="UP000321424"/>
    </source>
</evidence>
<evidence type="ECO:0000256" key="1">
    <source>
        <dbReference type="ARBA" id="ARBA00022723"/>
    </source>
</evidence>
<proteinExistence type="predicted"/>
<evidence type="ECO:0008006" key="5">
    <source>
        <dbReference type="Google" id="ProtNLM"/>
    </source>
</evidence>
<keyword evidence="4" id="KW-1185">Reference proteome</keyword>
<reference evidence="3 4" key="1">
    <citation type="submission" date="2019-07" db="EMBL/GenBank/DDBJ databases">
        <title>Whole genome shotgun sequence of Nocardia ninae NBRC 108245.</title>
        <authorList>
            <person name="Hosoyama A."/>
            <person name="Uohara A."/>
            <person name="Ohji S."/>
            <person name="Ichikawa N."/>
        </authorList>
    </citation>
    <scope>NUCLEOTIDE SEQUENCE [LARGE SCALE GENOMIC DNA]</scope>
    <source>
        <strain evidence="3 4">NBRC 108245</strain>
    </source>
</reference>
<feature type="compositionally biased region" description="Low complexity" evidence="2">
    <location>
        <begin position="39"/>
        <end position="52"/>
    </location>
</feature>
<dbReference type="GO" id="GO:0046872">
    <property type="term" value="F:metal ion binding"/>
    <property type="evidence" value="ECO:0007669"/>
    <property type="project" value="UniProtKB-KW"/>
</dbReference>
<gene>
    <name evidence="3" type="ORF">NN4_10440</name>
</gene>